<dbReference type="AlphaFoldDB" id="A0A9P8HWB7"/>
<organism evidence="1 2">
    <name type="scientific">Glutinoglossum americanum</name>
    <dbReference type="NCBI Taxonomy" id="1670608"/>
    <lineage>
        <taxon>Eukaryota</taxon>
        <taxon>Fungi</taxon>
        <taxon>Dikarya</taxon>
        <taxon>Ascomycota</taxon>
        <taxon>Pezizomycotina</taxon>
        <taxon>Geoglossomycetes</taxon>
        <taxon>Geoglossales</taxon>
        <taxon>Geoglossaceae</taxon>
        <taxon>Glutinoglossum</taxon>
    </lineage>
</organism>
<dbReference type="EMBL" id="JAGHQL010000303">
    <property type="protein sequence ID" value="KAH0533957.1"/>
    <property type="molecule type" value="Genomic_DNA"/>
</dbReference>
<proteinExistence type="predicted"/>
<protein>
    <submittedName>
        <fullName evidence="1">Uncharacterized protein</fullName>
    </submittedName>
</protein>
<reference evidence="1" key="1">
    <citation type="submission" date="2021-03" db="EMBL/GenBank/DDBJ databases">
        <title>Comparative genomics and phylogenomic investigation of the class Geoglossomycetes provide insights into ecological specialization and systematics.</title>
        <authorList>
            <person name="Melie T."/>
            <person name="Pirro S."/>
            <person name="Miller A.N."/>
            <person name="Quandt A."/>
        </authorList>
    </citation>
    <scope>NUCLEOTIDE SEQUENCE</scope>
    <source>
        <strain evidence="1">GBOQ0MN5Z8</strain>
    </source>
</reference>
<accession>A0A9P8HWB7</accession>
<comment type="caution">
    <text evidence="1">The sequence shown here is derived from an EMBL/GenBank/DDBJ whole genome shotgun (WGS) entry which is preliminary data.</text>
</comment>
<sequence>MGGRIMHERYYVMLEERFLNNHFKEARERILGAFLIDDYKDERNEKEMELSYLADIREDLVDDTITYLWRLGDLDTTELYSDSLLTIQKLKQKVPDRLAAHFGQLYSILIGINFQNSPSYESMKSSGYLRLIHDKELARDLNQYYSHGRFIDIAANEELRRITEVRRNFRNKSGLFVSYDIDAETATRLLNTPELYNIIHDSRQSIKFVTDVLKGKVVWAKELIEDIDRYKAGT</sequence>
<gene>
    <name evidence="1" type="ORF">FGG08_007425</name>
</gene>
<keyword evidence="2" id="KW-1185">Reference proteome</keyword>
<evidence type="ECO:0000313" key="1">
    <source>
        <dbReference type="EMBL" id="KAH0533957.1"/>
    </source>
</evidence>
<name>A0A9P8HWB7_9PEZI</name>
<evidence type="ECO:0000313" key="2">
    <source>
        <dbReference type="Proteomes" id="UP000698800"/>
    </source>
</evidence>
<dbReference type="Proteomes" id="UP000698800">
    <property type="component" value="Unassembled WGS sequence"/>
</dbReference>